<evidence type="ECO:0000313" key="2">
    <source>
        <dbReference type="Proteomes" id="UP001597399"/>
    </source>
</evidence>
<evidence type="ECO:0000313" key="1">
    <source>
        <dbReference type="EMBL" id="MFD2692153.1"/>
    </source>
</evidence>
<proteinExistence type="predicted"/>
<dbReference type="RefSeq" id="WP_253058869.1">
    <property type="nucleotide sequence ID" value="NZ_JAMXWM010000003.1"/>
</dbReference>
<sequence>MTGRRRMKDEQGWMSQVFTLINMGNLLLKKIHNLYQTSQYSPFYGQIYMTNSGIKRVIFSA</sequence>
<comment type="caution">
    <text evidence="1">The sequence shown here is derived from an EMBL/GenBank/DDBJ whole genome shotgun (WGS) entry which is preliminary data.</text>
</comment>
<evidence type="ECO:0008006" key="3">
    <source>
        <dbReference type="Google" id="ProtNLM"/>
    </source>
</evidence>
<accession>A0ABW5RYH9</accession>
<organism evidence="1 2">
    <name type="scientific">Sporolactobacillus shoreicorticis</name>
    <dbReference type="NCBI Taxonomy" id="1923877"/>
    <lineage>
        <taxon>Bacteria</taxon>
        <taxon>Bacillati</taxon>
        <taxon>Bacillota</taxon>
        <taxon>Bacilli</taxon>
        <taxon>Bacillales</taxon>
        <taxon>Sporolactobacillaceae</taxon>
        <taxon>Sporolactobacillus</taxon>
    </lineage>
</organism>
<reference evidence="2" key="1">
    <citation type="journal article" date="2019" name="Int. J. Syst. Evol. Microbiol.">
        <title>The Global Catalogue of Microorganisms (GCM) 10K type strain sequencing project: providing services to taxonomists for standard genome sequencing and annotation.</title>
        <authorList>
            <consortium name="The Broad Institute Genomics Platform"/>
            <consortium name="The Broad Institute Genome Sequencing Center for Infectious Disease"/>
            <person name="Wu L."/>
            <person name="Ma J."/>
        </authorList>
    </citation>
    <scope>NUCLEOTIDE SEQUENCE [LARGE SCALE GENOMIC DNA]</scope>
    <source>
        <strain evidence="2">TISTR 2466</strain>
    </source>
</reference>
<dbReference type="Proteomes" id="UP001597399">
    <property type="component" value="Unassembled WGS sequence"/>
</dbReference>
<dbReference type="EMBL" id="JBHUMQ010000001">
    <property type="protein sequence ID" value="MFD2692153.1"/>
    <property type="molecule type" value="Genomic_DNA"/>
</dbReference>
<gene>
    <name evidence="1" type="ORF">ACFSUE_00625</name>
</gene>
<name>A0ABW5RYH9_9BACL</name>
<protein>
    <recommendedName>
        <fullName evidence="3">Transposase</fullName>
    </recommendedName>
</protein>
<keyword evidence="2" id="KW-1185">Reference proteome</keyword>